<dbReference type="Proteomes" id="UP000295361">
    <property type="component" value="Unassembled WGS sequence"/>
</dbReference>
<keyword evidence="1" id="KW-0805">Transcription regulation</keyword>
<dbReference type="PANTHER" id="PTHR43130:SF3">
    <property type="entry name" value="HTH-TYPE TRANSCRIPTIONAL REGULATOR RV1931C"/>
    <property type="match status" value="1"/>
</dbReference>
<proteinExistence type="predicted"/>
<dbReference type="InterPro" id="IPR052158">
    <property type="entry name" value="INH-QAR"/>
</dbReference>
<feature type="compositionally biased region" description="Basic and acidic residues" evidence="4">
    <location>
        <begin position="331"/>
        <end position="340"/>
    </location>
</feature>
<dbReference type="GO" id="GO:0043565">
    <property type="term" value="F:sequence-specific DNA binding"/>
    <property type="evidence" value="ECO:0007669"/>
    <property type="project" value="InterPro"/>
</dbReference>
<keyword evidence="3" id="KW-0804">Transcription</keyword>
<dbReference type="PANTHER" id="PTHR43130">
    <property type="entry name" value="ARAC-FAMILY TRANSCRIPTIONAL REGULATOR"/>
    <property type="match status" value="1"/>
</dbReference>
<evidence type="ECO:0000259" key="5">
    <source>
        <dbReference type="PROSITE" id="PS01124"/>
    </source>
</evidence>
<evidence type="ECO:0000313" key="7">
    <source>
        <dbReference type="Proteomes" id="UP000295361"/>
    </source>
</evidence>
<dbReference type="Pfam" id="PF12833">
    <property type="entry name" value="HTH_18"/>
    <property type="match status" value="1"/>
</dbReference>
<dbReference type="PROSITE" id="PS00041">
    <property type="entry name" value="HTH_ARAC_FAMILY_1"/>
    <property type="match status" value="1"/>
</dbReference>
<sequence length="340" mass="36435">MPARPAERHAFLLLPGCSLMAVGGALDALAQANTAQRESQSAGSVATLYDVLLCSVDGRPVRAGNGSSLNVDLALPHLPTLDGLFVVCDTPVPQSGFEAVLPLLQQQAASGALLGGVGTGAWLLARAGLLAGHRATLHWAYAPLLAEVFPDVVVSSNVFEADRKRLTCAGGLAAFDMFLHLIAQSHGPELAQQVQGRLGLERPRGPGEAQRVPLTARIGGGQPKLTEAVALMEANVQEPLATEDIARLVGVSRRQLERLFKQYLDSLPSRYYQELRLNRARQLLQQTSQSILQVGLSCGFSSGPHFSNNYRAHFGITPREQRSQRVNAAKRPQDPGEHTP</sequence>
<dbReference type="Gene3D" id="1.10.10.60">
    <property type="entry name" value="Homeodomain-like"/>
    <property type="match status" value="1"/>
</dbReference>
<dbReference type="InterPro" id="IPR029062">
    <property type="entry name" value="Class_I_gatase-like"/>
</dbReference>
<name>A0A4R6QNR2_9BURK</name>
<comment type="caution">
    <text evidence="6">The sequence shown here is derived from an EMBL/GenBank/DDBJ whole genome shotgun (WGS) entry which is preliminary data.</text>
</comment>
<dbReference type="SUPFAM" id="SSF52317">
    <property type="entry name" value="Class I glutamine amidotransferase-like"/>
    <property type="match status" value="1"/>
</dbReference>
<dbReference type="InterPro" id="IPR009057">
    <property type="entry name" value="Homeodomain-like_sf"/>
</dbReference>
<dbReference type="InterPro" id="IPR018060">
    <property type="entry name" value="HTH_AraC"/>
</dbReference>
<keyword evidence="2" id="KW-0238">DNA-binding</keyword>
<dbReference type="RefSeq" id="WP_208114998.1">
    <property type="nucleotide sequence ID" value="NZ_SNXS01000003.1"/>
</dbReference>
<dbReference type="InParanoid" id="A0A4R6QNR2"/>
<reference evidence="6 7" key="1">
    <citation type="submission" date="2019-03" db="EMBL/GenBank/DDBJ databases">
        <title>Genomic Encyclopedia of Type Strains, Phase IV (KMG-IV): sequencing the most valuable type-strain genomes for metagenomic binning, comparative biology and taxonomic classification.</title>
        <authorList>
            <person name="Goeker M."/>
        </authorList>
    </citation>
    <scope>NUCLEOTIDE SEQUENCE [LARGE SCALE GENOMIC DNA]</scope>
    <source>
        <strain evidence="6 7">DSM 16998</strain>
    </source>
</reference>
<dbReference type="Gene3D" id="3.40.50.880">
    <property type="match status" value="1"/>
</dbReference>
<dbReference type="EMBL" id="SNXS01000003">
    <property type="protein sequence ID" value="TDP71562.1"/>
    <property type="molecule type" value="Genomic_DNA"/>
</dbReference>
<evidence type="ECO:0000256" key="1">
    <source>
        <dbReference type="ARBA" id="ARBA00023015"/>
    </source>
</evidence>
<evidence type="ECO:0000256" key="2">
    <source>
        <dbReference type="ARBA" id="ARBA00023125"/>
    </source>
</evidence>
<dbReference type="SMART" id="SM00342">
    <property type="entry name" value="HTH_ARAC"/>
    <property type="match status" value="1"/>
</dbReference>
<dbReference type="PROSITE" id="PS01124">
    <property type="entry name" value="HTH_ARAC_FAMILY_2"/>
    <property type="match status" value="1"/>
</dbReference>
<evidence type="ECO:0000256" key="3">
    <source>
        <dbReference type="ARBA" id="ARBA00023163"/>
    </source>
</evidence>
<dbReference type="InterPro" id="IPR018062">
    <property type="entry name" value="HTH_AraC-typ_CS"/>
</dbReference>
<dbReference type="FunFam" id="1.10.10.60:FF:000090">
    <property type="entry name" value="Transcriptional regulator ArgR, AraC family"/>
    <property type="match status" value="1"/>
</dbReference>
<keyword evidence="7" id="KW-1185">Reference proteome</keyword>
<feature type="domain" description="HTH araC/xylS-type" evidence="5">
    <location>
        <begin position="226"/>
        <end position="324"/>
    </location>
</feature>
<evidence type="ECO:0000256" key="4">
    <source>
        <dbReference type="SAM" id="MobiDB-lite"/>
    </source>
</evidence>
<dbReference type="CDD" id="cd03136">
    <property type="entry name" value="GATase1_AraC_ArgR_like"/>
    <property type="match status" value="1"/>
</dbReference>
<protein>
    <submittedName>
        <fullName evidence="6">Transcriptional regulator GlxA family with amidase domain</fullName>
    </submittedName>
</protein>
<dbReference type="GO" id="GO:0003700">
    <property type="term" value="F:DNA-binding transcription factor activity"/>
    <property type="evidence" value="ECO:0007669"/>
    <property type="project" value="InterPro"/>
</dbReference>
<dbReference type="SUPFAM" id="SSF46689">
    <property type="entry name" value="Homeodomain-like"/>
    <property type="match status" value="2"/>
</dbReference>
<evidence type="ECO:0000313" key="6">
    <source>
        <dbReference type="EMBL" id="TDP71562.1"/>
    </source>
</evidence>
<gene>
    <name evidence="6" type="ORF">DES47_103543</name>
</gene>
<dbReference type="InterPro" id="IPR002818">
    <property type="entry name" value="DJ-1/PfpI"/>
</dbReference>
<accession>A0A4R6QNR2</accession>
<feature type="region of interest" description="Disordered" evidence="4">
    <location>
        <begin position="315"/>
        <end position="340"/>
    </location>
</feature>
<organism evidence="6 7">
    <name type="scientific">Roseateles toxinivorans</name>
    <dbReference type="NCBI Taxonomy" id="270368"/>
    <lineage>
        <taxon>Bacteria</taxon>
        <taxon>Pseudomonadati</taxon>
        <taxon>Pseudomonadota</taxon>
        <taxon>Betaproteobacteria</taxon>
        <taxon>Burkholderiales</taxon>
        <taxon>Sphaerotilaceae</taxon>
        <taxon>Roseateles</taxon>
    </lineage>
</organism>
<dbReference type="AlphaFoldDB" id="A0A4R6QNR2"/>
<dbReference type="Pfam" id="PF01965">
    <property type="entry name" value="DJ-1_PfpI"/>
    <property type="match status" value="1"/>
</dbReference>